<comment type="similarity">
    <text evidence="8">Belongs to the TsuA/YedE (TC 9.B.102) family.</text>
</comment>
<dbReference type="PANTHER" id="PTHR30574">
    <property type="entry name" value="INNER MEMBRANE PROTEIN YEDE"/>
    <property type="match status" value="1"/>
</dbReference>
<evidence type="ECO:0000256" key="6">
    <source>
        <dbReference type="ARBA" id="ARBA00022989"/>
    </source>
</evidence>
<sequence length="147" mass="14620">MSEFTPLTSALGGMLIGLSAVLTMGLLGRIAGISGMIGGLLPPYSGGATAAGDRGWRLAFLAGMIASPLVLLVATGSLPEIEVPVSLPMLAIGGLIAGVGVSYANGCPSGHGVCGMARFSVRSIAATLTFMATTAVTVFLVRHVFGA</sequence>
<evidence type="ECO:0000256" key="1">
    <source>
        <dbReference type="ARBA" id="ARBA00004429"/>
    </source>
</evidence>
<dbReference type="PANTHER" id="PTHR30574:SF1">
    <property type="entry name" value="SULPHUR TRANSPORT DOMAIN-CONTAINING PROTEIN"/>
    <property type="match status" value="1"/>
</dbReference>
<dbReference type="EMBL" id="OBML01000003">
    <property type="protein sequence ID" value="SOC00829.1"/>
    <property type="molecule type" value="Genomic_DNA"/>
</dbReference>
<keyword evidence="6 9" id="KW-1133">Transmembrane helix</keyword>
<evidence type="ECO:0000256" key="5">
    <source>
        <dbReference type="ARBA" id="ARBA00022692"/>
    </source>
</evidence>
<feature type="transmembrane region" description="Helical" evidence="9">
    <location>
        <begin position="124"/>
        <end position="145"/>
    </location>
</feature>
<evidence type="ECO:0000313" key="11">
    <source>
        <dbReference type="Proteomes" id="UP000219331"/>
    </source>
</evidence>
<dbReference type="OrthoDB" id="9814020at2"/>
<evidence type="ECO:0000256" key="2">
    <source>
        <dbReference type="ARBA" id="ARBA00022448"/>
    </source>
</evidence>
<protein>
    <recommendedName>
        <fullName evidence="12">Sulphur transport domain-containing protein</fullName>
    </recommendedName>
</protein>
<evidence type="ECO:0000313" key="10">
    <source>
        <dbReference type="EMBL" id="SOC00829.1"/>
    </source>
</evidence>
<dbReference type="AlphaFoldDB" id="A0A285S1U9"/>
<dbReference type="RefSeq" id="WP_097174411.1">
    <property type="nucleotide sequence ID" value="NZ_OBML01000003.1"/>
</dbReference>
<feature type="transmembrane region" description="Helical" evidence="9">
    <location>
        <begin position="58"/>
        <end position="79"/>
    </location>
</feature>
<dbReference type="Proteomes" id="UP000219331">
    <property type="component" value="Unassembled WGS sequence"/>
</dbReference>
<reference evidence="10 11" key="1">
    <citation type="submission" date="2017-08" db="EMBL/GenBank/DDBJ databases">
        <authorList>
            <person name="de Groot N.N."/>
        </authorList>
    </citation>
    <scope>NUCLEOTIDE SEQUENCE [LARGE SCALE GENOMIC DNA]</scope>
    <source>
        <strain evidence="10 11">USBA 352</strain>
    </source>
</reference>
<gene>
    <name evidence="10" type="ORF">SAMN05421512_103376</name>
</gene>
<keyword evidence="11" id="KW-1185">Reference proteome</keyword>
<evidence type="ECO:0000256" key="9">
    <source>
        <dbReference type="SAM" id="Phobius"/>
    </source>
</evidence>
<evidence type="ECO:0000256" key="3">
    <source>
        <dbReference type="ARBA" id="ARBA00022475"/>
    </source>
</evidence>
<accession>A0A285S1U9</accession>
<organism evidence="10 11">
    <name type="scientific">Stappia indica</name>
    <dbReference type="NCBI Taxonomy" id="538381"/>
    <lineage>
        <taxon>Bacteria</taxon>
        <taxon>Pseudomonadati</taxon>
        <taxon>Pseudomonadota</taxon>
        <taxon>Alphaproteobacteria</taxon>
        <taxon>Hyphomicrobiales</taxon>
        <taxon>Stappiaceae</taxon>
        <taxon>Stappia</taxon>
    </lineage>
</organism>
<evidence type="ECO:0000256" key="4">
    <source>
        <dbReference type="ARBA" id="ARBA00022519"/>
    </source>
</evidence>
<comment type="subcellular location">
    <subcellularLocation>
        <location evidence="1">Cell inner membrane</location>
        <topology evidence="1">Multi-pass membrane protein</topology>
    </subcellularLocation>
</comment>
<keyword evidence="7 9" id="KW-0472">Membrane</keyword>
<keyword evidence="3" id="KW-1003">Cell membrane</keyword>
<name>A0A285S1U9_9HYPH</name>
<keyword evidence="2" id="KW-0813">Transport</keyword>
<keyword evidence="4" id="KW-0997">Cell inner membrane</keyword>
<dbReference type="STRING" id="538381.GCA_001696535_04487"/>
<proteinExistence type="inferred from homology"/>
<feature type="transmembrane region" description="Helical" evidence="9">
    <location>
        <begin position="85"/>
        <end position="104"/>
    </location>
</feature>
<dbReference type="GO" id="GO:0005886">
    <property type="term" value="C:plasma membrane"/>
    <property type="evidence" value="ECO:0007669"/>
    <property type="project" value="UniProtKB-SubCell"/>
</dbReference>
<evidence type="ECO:0008006" key="12">
    <source>
        <dbReference type="Google" id="ProtNLM"/>
    </source>
</evidence>
<dbReference type="InterPro" id="IPR007272">
    <property type="entry name" value="Sulf_transp_TsuA/YedE"/>
</dbReference>
<evidence type="ECO:0000256" key="7">
    <source>
        <dbReference type="ARBA" id="ARBA00023136"/>
    </source>
</evidence>
<feature type="transmembrane region" description="Helical" evidence="9">
    <location>
        <begin position="12"/>
        <end position="37"/>
    </location>
</feature>
<evidence type="ECO:0000256" key="8">
    <source>
        <dbReference type="ARBA" id="ARBA00035655"/>
    </source>
</evidence>
<keyword evidence="5 9" id="KW-0812">Transmembrane</keyword>